<dbReference type="WBParaSite" id="nRc.2.0.1.t46001-RA">
    <property type="protein sequence ID" value="nRc.2.0.1.t46001-RA"/>
    <property type="gene ID" value="nRc.2.0.1.g46001"/>
</dbReference>
<reference evidence="3" key="1">
    <citation type="submission" date="2022-11" db="UniProtKB">
        <authorList>
            <consortium name="WormBaseParasite"/>
        </authorList>
    </citation>
    <scope>IDENTIFICATION</scope>
</reference>
<evidence type="ECO:0000256" key="1">
    <source>
        <dbReference type="SAM" id="MobiDB-lite"/>
    </source>
</evidence>
<keyword evidence="2" id="KW-1185">Reference proteome</keyword>
<sequence>MVPVSHMAMAQRIMLTDDLIRRWKNRPLKSHNFRCRNKQVFIDVGKNHEISEEKNRKKTLNEGQRFYEKTHP</sequence>
<evidence type="ECO:0000313" key="2">
    <source>
        <dbReference type="Proteomes" id="UP000887565"/>
    </source>
</evidence>
<name>A0A915L8D2_ROMCU</name>
<dbReference type="Proteomes" id="UP000887565">
    <property type="component" value="Unplaced"/>
</dbReference>
<protein>
    <submittedName>
        <fullName evidence="3">Uncharacterized protein</fullName>
    </submittedName>
</protein>
<dbReference type="AlphaFoldDB" id="A0A915L8D2"/>
<feature type="region of interest" description="Disordered" evidence="1">
    <location>
        <begin position="53"/>
        <end position="72"/>
    </location>
</feature>
<accession>A0A915L8D2</accession>
<organism evidence="2 3">
    <name type="scientific">Romanomermis culicivorax</name>
    <name type="common">Nematode worm</name>
    <dbReference type="NCBI Taxonomy" id="13658"/>
    <lineage>
        <taxon>Eukaryota</taxon>
        <taxon>Metazoa</taxon>
        <taxon>Ecdysozoa</taxon>
        <taxon>Nematoda</taxon>
        <taxon>Enoplea</taxon>
        <taxon>Dorylaimia</taxon>
        <taxon>Mermithida</taxon>
        <taxon>Mermithoidea</taxon>
        <taxon>Mermithidae</taxon>
        <taxon>Romanomermis</taxon>
    </lineage>
</organism>
<evidence type="ECO:0000313" key="3">
    <source>
        <dbReference type="WBParaSite" id="nRc.2.0.1.t46001-RA"/>
    </source>
</evidence>
<proteinExistence type="predicted"/>